<gene>
    <name evidence="5" type="ORF">O4H49_14910</name>
</gene>
<reference evidence="5" key="1">
    <citation type="submission" date="2022-12" db="EMBL/GenBank/DDBJ databases">
        <title>Bacterial isolates from different developmental stages of Nematostella vectensis.</title>
        <authorList>
            <person name="Fraune S."/>
        </authorList>
    </citation>
    <scope>NUCLEOTIDE SEQUENCE</scope>
    <source>
        <strain evidence="5">G21630-S1</strain>
    </source>
</reference>
<dbReference type="PANTHER" id="PTHR43434:SF1">
    <property type="entry name" value="PHOSPHOGLYCOLATE PHOSPHATASE"/>
    <property type="match status" value="1"/>
</dbReference>
<dbReference type="GO" id="GO:0016787">
    <property type="term" value="F:hydrolase activity"/>
    <property type="evidence" value="ECO:0007669"/>
    <property type="project" value="UniProtKB-KW"/>
</dbReference>
<comment type="catalytic activity">
    <reaction evidence="1">
        <text>2-phosphoglycolate + H2O = glycolate + phosphate</text>
        <dbReference type="Rhea" id="RHEA:14369"/>
        <dbReference type="ChEBI" id="CHEBI:15377"/>
        <dbReference type="ChEBI" id="CHEBI:29805"/>
        <dbReference type="ChEBI" id="CHEBI:43474"/>
        <dbReference type="ChEBI" id="CHEBI:58033"/>
        <dbReference type="EC" id="3.1.3.18"/>
    </reaction>
</comment>
<evidence type="ECO:0000256" key="2">
    <source>
        <dbReference type="ARBA" id="ARBA00004818"/>
    </source>
</evidence>
<name>A0ABT4LLW8_9PROT</name>
<dbReference type="Pfam" id="PF13419">
    <property type="entry name" value="HAD_2"/>
    <property type="match status" value="1"/>
</dbReference>
<dbReference type="InterPro" id="IPR036412">
    <property type="entry name" value="HAD-like_sf"/>
</dbReference>
<proteinExistence type="inferred from homology"/>
<dbReference type="Gene3D" id="1.10.150.730">
    <property type="match status" value="1"/>
</dbReference>
<dbReference type="SUPFAM" id="SSF56784">
    <property type="entry name" value="HAD-like"/>
    <property type="match status" value="1"/>
</dbReference>
<sequence length="215" mass="23895">MPDILPKAMIFDWDNTLIDSWVTIHHALSVTFQEMGMVPWSLDEAKDRVRASARDSFPAIFGKNTEAATRIFYHTYEASHLDVLTPLNGAKELLDLARSRGIYLAVVSNKQGRILRKEVKHLGWDSLFSQLIGATDAPKDKPDPYVVELALKESGLSAGKDVWFVGDTDIDLICAHNALCYPVLLRPHPPAAGEFLGHAPSQHVSSCHELKELLL</sequence>
<dbReference type="Gene3D" id="3.40.50.1000">
    <property type="entry name" value="HAD superfamily/HAD-like"/>
    <property type="match status" value="1"/>
</dbReference>
<keyword evidence="5" id="KW-0378">Hydrolase</keyword>
<evidence type="ECO:0000313" key="5">
    <source>
        <dbReference type="EMBL" id="MCZ4282077.1"/>
    </source>
</evidence>
<dbReference type="InterPro" id="IPR050155">
    <property type="entry name" value="HAD-like_hydrolase_sf"/>
</dbReference>
<evidence type="ECO:0000313" key="6">
    <source>
        <dbReference type="Proteomes" id="UP001069802"/>
    </source>
</evidence>
<comment type="similarity">
    <text evidence="3">Belongs to the HAD-like hydrolase superfamily. CbbY/CbbZ/Gph/YieH family.</text>
</comment>
<dbReference type="InterPro" id="IPR023214">
    <property type="entry name" value="HAD_sf"/>
</dbReference>
<dbReference type="Proteomes" id="UP001069802">
    <property type="component" value="Unassembled WGS sequence"/>
</dbReference>
<organism evidence="5 6">
    <name type="scientific">Kiloniella laminariae</name>
    <dbReference type="NCBI Taxonomy" id="454162"/>
    <lineage>
        <taxon>Bacteria</taxon>
        <taxon>Pseudomonadati</taxon>
        <taxon>Pseudomonadota</taxon>
        <taxon>Alphaproteobacteria</taxon>
        <taxon>Rhodospirillales</taxon>
        <taxon>Kiloniellaceae</taxon>
        <taxon>Kiloniella</taxon>
    </lineage>
</organism>
<protein>
    <recommendedName>
        <fullName evidence="4">phosphoglycolate phosphatase</fullName>
        <ecNumber evidence="4">3.1.3.18</ecNumber>
    </recommendedName>
</protein>
<evidence type="ECO:0000256" key="1">
    <source>
        <dbReference type="ARBA" id="ARBA00000830"/>
    </source>
</evidence>
<keyword evidence="6" id="KW-1185">Reference proteome</keyword>
<dbReference type="InterPro" id="IPR041492">
    <property type="entry name" value="HAD_2"/>
</dbReference>
<dbReference type="PANTHER" id="PTHR43434">
    <property type="entry name" value="PHOSPHOGLYCOLATE PHOSPHATASE"/>
    <property type="match status" value="1"/>
</dbReference>
<accession>A0ABT4LLW8</accession>
<dbReference type="EMBL" id="JAPWGY010000005">
    <property type="protein sequence ID" value="MCZ4282077.1"/>
    <property type="molecule type" value="Genomic_DNA"/>
</dbReference>
<dbReference type="EC" id="3.1.3.18" evidence="4"/>
<comment type="caution">
    <text evidence="5">The sequence shown here is derived from an EMBL/GenBank/DDBJ whole genome shotgun (WGS) entry which is preliminary data.</text>
</comment>
<evidence type="ECO:0000256" key="3">
    <source>
        <dbReference type="ARBA" id="ARBA00006171"/>
    </source>
</evidence>
<dbReference type="SFLD" id="SFLDG01129">
    <property type="entry name" value="C1.5:_HAD__Beta-PGM__Phosphata"/>
    <property type="match status" value="1"/>
</dbReference>
<dbReference type="NCBIfam" id="TIGR01549">
    <property type="entry name" value="HAD-SF-IA-v1"/>
    <property type="match status" value="1"/>
</dbReference>
<evidence type="ECO:0000256" key="4">
    <source>
        <dbReference type="ARBA" id="ARBA00013078"/>
    </source>
</evidence>
<dbReference type="RefSeq" id="WP_269424225.1">
    <property type="nucleotide sequence ID" value="NZ_JAPWGY010000005.1"/>
</dbReference>
<dbReference type="InterPro" id="IPR006439">
    <property type="entry name" value="HAD-SF_hydro_IA"/>
</dbReference>
<dbReference type="SFLD" id="SFLDS00003">
    <property type="entry name" value="Haloacid_Dehalogenase"/>
    <property type="match status" value="1"/>
</dbReference>
<comment type="pathway">
    <text evidence="2">Organic acid metabolism; glycolate biosynthesis; glycolate from 2-phosphoglycolate: step 1/1.</text>
</comment>